<keyword evidence="1" id="KW-0812">Transmembrane</keyword>
<dbReference type="Proteomes" id="UP001451303">
    <property type="component" value="Unassembled WGS sequence"/>
</dbReference>
<keyword evidence="1" id="KW-1133">Transmembrane helix</keyword>
<proteinExistence type="predicted"/>
<feature type="transmembrane region" description="Helical" evidence="1">
    <location>
        <begin position="20"/>
        <end position="42"/>
    </location>
</feature>
<comment type="caution">
    <text evidence="2">The sequence shown here is derived from an EMBL/GenBank/DDBJ whole genome shotgun (WGS) entry which is preliminary data.</text>
</comment>
<protein>
    <submittedName>
        <fullName evidence="2">Uncharacterized protein</fullName>
    </submittedName>
</protein>
<name>A0ABR3DB15_NEUIN</name>
<sequence>MLITTSMLPVQSSFEYLDGLSLLSASLVALSSPITTITTPLRPAVSHSSDFHRCSISIPYCAFVLSLITIFALVCCNAQKTTPPEFRSQVACFFCCPSTPVLKKGTWIESIW</sequence>
<keyword evidence="1" id="KW-0472">Membrane</keyword>
<organism evidence="2 3">
    <name type="scientific">Neurospora intermedia</name>
    <dbReference type="NCBI Taxonomy" id="5142"/>
    <lineage>
        <taxon>Eukaryota</taxon>
        <taxon>Fungi</taxon>
        <taxon>Dikarya</taxon>
        <taxon>Ascomycota</taxon>
        <taxon>Pezizomycotina</taxon>
        <taxon>Sordariomycetes</taxon>
        <taxon>Sordariomycetidae</taxon>
        <taxon>Sordariales</taxon>
        <taxon>Sordariaceae</taxon>
        <taxon>Neurospora</taxon>
    </lineage>
</organism>
<evidence type="ECO:0000313" key="3">
    <source>
        <dbReference type="Proteomes" id="UP001451303"/>
    </source>
</evidence>
<reference evidence="2 3" key="1">
    <citation type="submission" date="2023-09" db="EMBL/GenBank/DDBJ databases">
        <title>Multi-omics analysis of a traditional fermented food reveals byproduct-associated fungal strains for waste-to-food upcycling.</title>
        <authorList>
            <consortium name="Lawrence Berkeley National Laboratory"/>
            <person name="Rekdal V.M."/>
            <person name="Villalobos-Escobedo J.M."/>
            <person name="Rodriguez-Valeron N."/>
            <person name="Garcia M.O."/>
            <person name="Vasquez D.P."/>
            <person name="Damayanti I."/>
            <person name="Sorensen P.M."/>
            <person name="Baidoo E.E."/>
            <person name="De Carvalho A.C."/>
            <person name="Riley R."/>
            <person name="Lipzen A."/>
            <person name="He G."/>
            <person name="Yan M."/>
            <person name="Haridas S."/>
            <person name="Daum C."/>
            <person name="Yoshinaga Y."/>
            <person name="Ng V."/>
            <person name="Grigoriev I.V."/>
            <person name="Munk R."/>
            <person name="Nuraida L."/>
            <person name="Wijaya C.H."/>
            <person name="Morales P.-C."/>
            <person name="Keasling J.D."/>
        </authorList>
    </citation>
    <scope>NUCLEOTIDE SEQUENCE [LARGE SCALE GENOMIC DNA]</scope>
    <source>
        <strain evidence="2 3">FGSC 2613</strain>
    </source>
</reference>
<keyword evidence="3" id="KW-1185">Reference proteome</keyword>
<evidence type="ECO:0000256" key="1">
    <source>
        <dbReference type="SAM" id="Phobius"/>
    </source>
</evidence>
<gene>
    <name evidence="2" type="ORF">QR685DRAFT_300677</name>
</gene>
<feature type="transmembrane region" description="Helical" evidence="1">
    <location>
        <begin position="54"/>
        <end position="74"/>
    </location>
</feature>
<evidence type="ECO:0000313" key="2">
    <source>
        <dbReference type="EMBL" id="KAL0469774.1"/>
    </source>
</evidence>
<dbReference type="EMBL" id="JAVLET010000005">
    <property type="protein sequence ID" value="KAL0469774.1"/>
    <property type="molecule type" value="Genomic_DNA"/>
</dbReference>
<accession>A0ABR3DB15</accession>